<accession>A0ABX5XSJ1</accession>
<dbReference type="Proteomes" id="UP000318081">
    <property type="component" value="Chromosome"/>
</dbReference>
<dbReference type="EMBL" id="CP036432">
    <property type="protein sequence ID" value="QDV84959.1"/>
    <property type="molecule type" value="Genomic_DNA"/>
</dbReference>
<proteinExistence type="predicted"/>
<name>A0ABX5XSJ1_9BACT</name>
<evidence type="ECO:0008006" key="4">
    <source>
        <dbReference type="Google" id="ProtNLM"/>
    </source>
</evidence>
<dbReference type="RefSeq" id="WP_145213933.1">
    <property type="nucleotide sequence ID" value="NZ_CP036432.1"/>
</dbReference>
<organism evidence="2 3">
    <name type="scientific">Stieleria magnilauensis</name>
    <dbReference type="NCBI Taxonomy" id="2527963"/>
    <lineage>
        <taxon>Bacteria</taxon>
        <taxon>Pseudomonadati</taxon>
        <taxon>Planctomycetota</taxon>
        <taxon>Planctomycetia</taxon>
        <taxon>Pirellulales</taxon>
        <taxon>Pirellulaceae</taxon>
        <taxon>Stieleria</taxon>
    </lineage>
</organism>
<evidence type="ECO:0000313" key="3">
    <source>
        <dbReference type="Proteomes" id="UP000318081"/>
    </source>
</evidence>
<evidence type="ECO:0000256" key="1">
    <source>
        <dbReference type="SAM" id="MobiDB-lite"/>
    </source>
</evidence>
<gene>
    <name evidence="2" type="ORF">TBK1r_39110</name>
</gene>
<evidence type="ECO:0000313" key="2">
    <source>
        <dbReference type="EMBL" id="QDV84959.1"/>
    </source>
</evidence>
<sequence>MMVNELPDAITNPQTPRDQRGDRIDDGNWYRLTQHRTKPVKVLVRLDPDQDILLCQPLGGGLWQRIDQMDPQIRWERLEGDEAPC</sequence>
<keyword evidence="3" id="KW-1185">Reference proteome</keyword>
<reference evidence="2 3" key="1">
    <citation type="submission" date="2019-02" db="EMBL/GenBank/DDBJ databases">
        <title>Deep-cultivation of Planctomycetes and their phenomic and genomic characterization uncovers novel biology.</title>
        <authorList>
            <person name="Wiegand S."/>
            <person name="Jogler M."/>
            <person name="Boedeker C."/>
            <person name="Pinto D."/>
            <person name="Vollmers J."/>
            <person name="Rivas-Marin E."/>
            <person name="Kohn T."/>
            <person name="Peeters S.H."/>
            <person name="Heuer A."/>
            <person name="Rast P."/>
            <person name="Oberbeckmann S."/>
            <person name="Bunk B."/>
            <person name="Jeske O."/>
            <person name="Meyerdierks A."/>
            <person name="Storesund J.E."/>
            <person name="Kallscheuer N."/>
            <person name="Luecker S."/>
            <person name="Lage O.M."/>
            <person name="Pohl T."/>
            <person name="Merkel B.J."/>
            <person name="Hornburger P."/>
            <person name="Mueller R.-W."/>
            <person name="Bruemmer F."/>
            <person name="Labrenz M."/>
            <person name="Spormann A.M."/>
            <person name="Op den Camp H."/>
            <person name="Overmann J."/>
            <person name="Amann R."/>
            <person name="Jetten M.S.M."/>
            <person name="Mascher T."/>
            <person name="Medema M.H."/>
            <person name="Devos D.P."/>
            <person name="Kaster A.-K."/>
            <person name="Ovreas L."/>
            <person name="Rohde M."/>
            <person name="Galperin M.Y."/>
            <person name="Jogler C."/>
        </authorList>
    </citation>
    <scope>NUCLEOTIDE SEQUENCE [LARGE SCALE GENOMIC DNA]</scope>
    <source>
        <strain evidence="2 3">TBK1r</strain>
    </source>
</reference>
<protein>
    <recommendedName>
        <fullName evidence="4">DUF1653 domain-containing protein</fullName>
    </recommendedName>
</protein>
<feature type="region of interest" description="Disordered" evidence="1">
    <location>
        <begin position="1"/>
        <end position="25"/>
    </location>
</feature>